<dbReference type="GO" id="GO:0003824">
    <property type="term" value="F:catalytic activity"/>
    <property type="evidence" value="ECO:0007669"/>
    <property type="project" value="InterPro"/>
</dbReference>
<dbReference type="Gene3D" id="3.40.50.1240">
    <property type="entry name" value="Phosphoglycerate mutase-like"/>
    <property type="match status" value="1"/>
</dbReference>
<dbReference type="InterPro" id="IPR013078">
    <property type="entry name" value="His_Pase_superF_clade-1"/>
</dbReference>
<gene>
    <name evidence="4" type="ORF">FOL47_010750</name>
</gene>
<evidence type="ECO:0000256" key="2">
    <source>
        <dbReference type="PIRSR" id="PIRSR613078-2"/>
    </source>
</evidence>
<feature type="region of interest" description="Disordered" evidence="3">
    <location>
        <begin position="342"/>
        <end position="361"/>
    </location>
</feature>
<name>A0A7J6L0A1_PERCH</name>
<dbReference type="InterPro" id="IPR029033">
    <property type="entry name" value="His_PPase_superfam"/>
</dbReference>
<evidence type="ECO:0000256" key="3">
    <source>
        <dbReference type="SAM" id="MobiDB-lite"/>
    </source>
</evidence>
<dbReference type="PROSITE" id="PS00175">
    <property type="entry name" value="PG_MUTASE"/>
    <property type="match status" value="1"/>
</dbReference>
<dbReference type="SUPFAM" id="SSF53254">
    <property type="entry name" value="Phosphoglycerate mutase-like"/>
    <property type="match status" value="1"/>
</dbReference>
<comment type="caution">
    <text evidence="4">The sequence shown here is derived from an EMBL/GenBank/DDBJ whole genome shotgun (WGS) entry which is preliminary data.</text>
</comment>
<dbReference type="SMART" id="SM00855">
    <property type="entry name" value="PGAM"/>
    <property type="match status" value="1"/>
</dbReference>
<feature type="active site" description="Tele-phosphohistidine intermediate" evidence="1">
    <location>
        <position position="77"/>
    </location>
</feature>
<dbReference type="EMBL" id="JAAPAO010000860">
    <property type="protein sequence ID" value="KAF4653025.1"/>
    <property type="molecule type" value="Genomic_DNA"/>
</dbReference>
<feature type="binding site" evidence="2">
    <location>
        <begin position="76"/>
        <end position="83"/>
    </location>
    <ligand>
        <name>substrate</name>
    </ligand>
</feature>
<dbReference type="AlphaFoldDB" id="A0A7J6L0A1"/>
<evidence type="ECO:0000256" key="1">
    <source>
        <dbReference type="PIRSR" id="PIRSR613078-1"/>
    </source>
</evidence>
<dbReference type="CDD" id="cd07067">
    <property type="entry name" value="HP_PGM_like"/>
    <property type="match status" value="1"/>
</dbReference>
<dbReference type="OrthoDB" id="10261749at2759"/>
<dbReference type="PANTHER" id="PTHR46192">
    <property type="entry name" value="BROAD-RANGE ACID PHOSPHATASE DET1"/>
    <property type="match status" value="1"/>
</dbReference>
<evidence type="ECO:0000313" key="4">
    <source>
        <dbReference type="EMBL" id="KAF4653025.1"/>
    </source>
</evidence>
<dbReference type="InterPro" id="IPR052765">
    <property type="entry name" value="PGM-Related"/>
</dbReference>
<protein>
    <submittedName>
        <fullName evidence="4">Uncharacterized protein</fullName>
    </submittedName>
</protein>
<reference evidence="4 5" key="1">
    <citation type="submission" date="2020-04" db="EMBL/GenBank/DDBJ databases">
        <title>Perkinsus chesapeaki whole genome sequence.</title>
        <authorList>
            <person name="Bogema D.R."/>
        </authorList>
    </citation>
    <scope>NUCLEOTIDE SEQUENCE [LARGE SCALE GENOMIC DNA]</scope>
    <source>
        <strain evidence="4">ATCC PRA-425</strain>
    </source>
</reference>
<keyword evidence="5" id="KW-1185">Reference proteome</keyword>
<feature type="region of interest" description="Disordered" evidence="3">
    <location>
        <begin position="1"/>
        <end position="53"/>
    </location>
</feature>
<dbReference type="InterPro" id="IPR001345">
    <property type="entry name" value="PG/BPGM_mutase_AS"/>
</dbReference>
<dbReference type="Pfam" id="PF00300">
    <property type="entry name" value="His_Phos_1"/>
    <property type="match status" value="2"/>
</dbReference>
<evidence type="ECO:0000313" key="5">
    <source>
        <dbReference type="Proteomes" id="UP000591131"/>
    </source>
</evidence>
<accession>A0A7J6L0A1</accession>
<organism evidence="4 5">
    <name type="scientific">Perkinsus chesapeaki</name>
    <name type="common">Clam parasite</name>
    <name type="synonym">Perkinsus andrewsi</name>
    <dbReference type="NCBI Taxonomy" id="330153"/>
    <lineage>
        <taxon>Eukaryota</taxon>
        <taxon>Sar</taxon>
        <taxon>Alveolata</taxon>
        <taxon>Perkinsozoa</taxon>
        <taxon>Perkinsea</taxon>
        <taxon>Perkinsida</taxon>
        <taxon>Perkinsidae</taxon>
        <taxon>Perkinsus</taxon>
    </lineage>
</organism>
<feature type="active site" description="Proton donor/acceptor" evidence="1">
    <location>
        <position position="158"/>
    </location>
</feature>
<proteinExistence type="predicted"/>
<dbReference type="Proteomes" id="UP000591131">
    <property type="component" value="Unassembled WGS sequence"/>
</dbReference>
<feature type="binding site" evidence="2">
    <location>
        <position position="130"/>
    </location>
    <ligand>
        <name>substrate</name>
    </ligand>
</feature>
<sequence>MSPNLDQILQPPSVRIDSSACTEEEEDSMNDGDCSSNADDAGRSRSPKLPPYGAFKRRSRAAACTGFRPKRIILVRHGESMGNIDEHTYSQIPDWKVPLTGRGHLEARCAGEQIKKIVKKAVFYVSPYRRTVETYEEIAKTIGLDKVVSVRSEPRIREQDFGNFQCPTEMLKCKQERERFGRFFYRFPHGESGADVYDRVTTFLESMKRHWNDPTRGSLREYRPRTRSDVFAGHLRYTDDSDVVIVTHGVTLRIFLMRWFNWTVDLFEETYNPHNCDVVVMVRDDEGHYQLTEDSLNLLGLTDSVLKNASNTMIGMRYNGSGQLCHYQPVTVGGDWECFPESDVGDDYSEDGEDEDDVTSK</sequence>